<keyword evidence="2" id="KW-0732">Signal</keyword>
<dbReference type="Proteomes" id="UP000178129">
    <property type="component" value="Unassembled WGS sequence"/>
</dbReference>
<dbReference type="EMBL" id="FJUW01000040">
    <property type="protein sequence ID" value="CZT06768.1"/>
    <property type="molecule type" value="Genomic_DNA"/>
</dbReference>
<proteinExistence type="predicted"/>
<name>A0A1E1L892_9HELO</name>
<evidence type="ECO:0000313" key="3">
    <source>
        <dbReference type="EMBL" id="CZT06768.1"/>
    </source>
</evidence>
<gene>
    <name evidence="3" type="ORF">RCO7_07232</name>
</gene>
<feature type="compositionally biased region" description="Low complexity" evidence="1">
    <location>
        <begin position="121"/>
        <end position="132"/>
    </location>
</feature>
<dbReference type="AlphaFoldDB" id="A0A1E1L892"/>
<organism evidence="3 4">
    <name type="scientific">Rhynchosporium graminicola</name>
    <dbReference type="NCBI Taxonomy" id="2792576"/>
    <lineage>
        <taxon>Eukaryota</taxon>
        <taxon>Fungi</taxon>
        <taxon>Dikarya</taxon>
        <taxon>Ascomycota</taxon>
        <taxon>Pezizomycotina</taxon>
        <taxon>Leotiomycetes</taxon>
        <taxon>Helotiales</taxon>
        <taxon>Ploettnerulaceae</taxon>
        <taxon>Rhynchosporium</taxon>
    </lineage>
</organism>
<dbReference type="InParanoid" id="A0A1E1L892"/>
<keyword evidence="4" id="KW-1185">Reference proteome</keyword>
<accession>A0A1E1L892</accession>
<reference evidence="4" key="1">
    <citation type="submission" date="2016-03" db="EMBL/GenBank/DDBJ databases">
        <authorList>
            <person name="Ploux O."/>
        </authorList>
    </citation>
    <scope>NUCLEOTIDE SEQUENCE [LARGE SCALE GENOMIC DNA]</scope>
    <source>
        <strain evidence="4">UK7</strain>
    </source>
</reference>
<comment type="caution">
    <text evidence="3">The sequence shown here is derived from an EMBL/GenBank/DDBJ whole genome shotgun (WGS) entry which is preliminary data.</text>
</comment>
<protein>
    <submittedName>
        <fullName evidence="3">Uncharacterized protein</fullName>
    </submittedName>
</protein>
<dbReference type="STRING" id="914237.A0A1E1L892"/>
<feature type="region of interest" description="Disordered" evidence="1">
    <location>
        <begin position="115"/>
        <end position="200"/>
    </location>
</feature>
<feature type="chain" id="PRO_5009446812" evidence="2">
    <location>
        <begin position="19"/>
        <end position="227"/>
    </location>
</feature>
<sequence>MYILSTGVVLGAVSTVAATISGQRLCKMALDGIFGRQFDTCVPVTAPATCEKSCGPGNIQCISFPTCYNPSAGETCCSDGKYCPSGHYCTDAGCCPSGTALAECGATISLSVIPAPPQTTPAPTSTARPTSTKELTRTPESTGLSQPTTSTISSTSRTGDTSSTQSITTFSSTSSSFRGSISKVPPATVAPPPTSSTPVQVPANSALKLGTDLLVLVLGGLGAFMMV</sequence>
<evidence type="ECO:0000256" key="1">
    <source>
        <dbReference type="SAM" id="MobiDB-lite"/>
    </source>
</evidence>
<feature type="compositionally biased region" description="Polar residues" evidence="1">
    <location>
        <begin position="138"/>
        <end position="147"/>
    </location>
</feature>
<feature type="compositionally biased region" description="Low complexity" evidence="1">
    <location>
        <begin position="148"/>
        <end position="187"/>
    </location>
</feature>
<evidence type="ECO:0000313" key="4">
    <source>
        <dbReference type="Proteomes" id="UP000178129"/>
    </source>
</evidence>
<evidence type="ECO:0000256" key="2">
    <source>
        <dbReference type="SAM" id="SignalP"/>
    </source>
</evidence>
<feature type="signal peptide" evidence="2">
    <location>
        <begin position="1"/>
        <end position="18"/>
    </location>
</feature>